<accession>A0ACB8RDA0</accession>
<reference evidence="1" key="2">
    <citation type="journal article" date="2022" name="New Phytol.">
        <title>Evolutionary transition to the ectomycorrhizal habit in the genomes of a hyperdiverse lineage of mushroom-forming fungi.</title>
        <authorList>
            <person name="Looney B."/>
            <person name="Miyauchi S."/>
            <person name="Morin E."/>
            <person name="Drula E."/>
            <person name="Courty P.E."/>
            <person name="Kohler A."/>
            <person name="Kuo A."/>
            <person name="LaButti K."/>
            <person name="Pangilinan J."/>
            <person name="Lipzen A."/>
            <person name="Riley R."/>
            <person name="Andreopoulos W."/>
            <person name="He G."/>
            <person name="Johnson J."/>
            <person name="Nolan M."/>
            <person name="Tritt A."/>
            <person name="Barry K.W."/>
            <person name="Grigoriev I.V."/>
            <person name="Nagy L.G."/>
            <person name="Hibbett D."/>
            <person name="Henrissat B."/>
            <person name="Matheny P.B."/>
            <person name="Labbe J."/>
            <person name="Martin F.M."/>
        </authorList>
    </citation>
    <scope>NUCLEOTIDE SEQUENCE</scope>
    <source>
        <strain evidence="1">FP105234-sp</strain>
    </source>
</reference>
<sequence length="481" mass="54806">MNDESDDLSFVVAFPLPFRVLFLAGIGILGWAANLHGLHLLGIDTVSALDLHPHDDYDSHPSLPLDRRNGGLKLVSDASFLYTPVYRTTFSYGVCCLSAWAVYRYATHGSSFLVDPFKFIPAICALGVLMVLLCPYNVFQKRERDAFLLAIRRCLFSPINHPIYFSDVVFADIFTSYAKVLGDVWLSLCMLLPGGSLLSLPEQDGWQRWILPSLMSFPYLVRLRQCLIEYGSPTNTSRRPLFNALKYASSFPVIFLSAAQRIVVLDLVKEKGEHVANEPWHGEHAVFRLWLLCAFINSVYSFWWDVTNDWGFDLLRFNRPPKPRPNSLHRPLVLPALHDRSESVTTSTSLSNSNSATPLFSSSRHSPRPASPPRATQARPYPYGLRSTLLYPLPFYPLIIFLDLVLRLTWGIKLSSHLHAHRQSEGSFLIFWIEVAELLRRWLWVFVRVEWEVLKRAQEAGEGRQYSLNFDQDGNPGAFED</sequence>
<protein>
    <submittedName>
        <fullName evidence="1">EXS-domain-containing protein</fullName>
    </submittedName>
</protein>
<keyword evidence="2" id="KW-1185">Reference proteome</keyword>
<proteinExistence type="predicted"/>
<reference evidence="1" key="1">
    <citation type="submission" date="2021-02" db="EMBL/GenBank/DDBJ databases">
        <authorList>
            <consortium name="DOE Joint Genome Institute"/>
            <person name="Ahrendt S."/>
            <person name="Looney B.P."/>
            <person name="Miyauchi S."/>
            <person name="Morin E."/>
            <person name="Drula E."/>
            <person name="Courty P.E."/>
            <person name="Chicoki N."/>
            <person name="Fauchery L."/>
            <person name="Kohler A."/>
            <person name="Kuo A."/>
            <person name="Labutti K."/>
            <person name="Pangilinan J."/>
            <person name="Lipzen A."/>
            <person name="Riley R."/>
            <person name="Andreopoulos W."/>
            <person name="He G."/>
            <person name="Johnson J."/>
            <person name="Barry K.W."/>
            <person name="Grigoriev I.V."/>
            <person name="Nagy L."/>
            <person name="Hibbett D."/>
            <person name="Henrissat B."/>
            <person name="Matheny P.B."/>
            <person name="Labbe J."/>
            <person name="Martin F."/>
        </authorList>
    </citation>
    <scope>NUCLEOTIDE SEQUENCE</scope>
    <source>
        <strain evidence="1">FP105234-sp</strain>
    </source>
</reference>
<dbReference type="Proteomes" id="UP000814033">
    <property type="component" value="Unassembled WGS sequence"/>
</dbReference>
<evidence type="ECO:0000313" key="2">
    <source>
        <dbReference type="Proteomes" id="UP000814033"/>
    </source>
</evidence>
<dbReference type="EMBL" id="MU276113">
    <property type="protein sequence ID" value="KAI0041596.1"/>
    <property type="molecule type" value="Genomic_DNA"/>
</dbReference>
<gene>
    <name evidence="1" type="ORF">FA95DRAFT_1565222</name>
</gene>
<comment type="caution">
    <text evidence="1">The sequence shown here is derived from an EMBL/GenBank/DDBJ whole genome shotgun (WGS) entry which is preliminary data.</text>
</comment>
<name>A0ACB8RDA0_9AGAM</name>
<organism evidence="1 2">
    <name type="scientific">Auriscalpium vulgare</name>
    <dbReference type="NCBI Taxonomy" id="40419"/>
    <lineage>
        <taxon>Eukaryota</taxon>
        <taxon>Fungi</taxon>
        <taxon>Dikarya</taxon>
        <taxon>Basidiomycota</taxon>
        <taxon>Agaricomycotina</taxon>
        <taxon>Agaricomycetes</taxon>
        <taxon>Russulales</taxon>
        <taxon>Auriscalpiaceae</taxon>
        <taxon>Auriscalpium</taxon>
    </lineage>
</organism>
<evidence type="ECO:0000313" key="1">
    <source>
        <dbReference type="EMBL" id="KAI0041596.1"/>
    </source>
</evidence>